<evidence type="ECO:0000313" key="1">
    <source>
        <dbReference type="EMBL" id="RLE53277.1"/>
    </source>
</evidence>
<evidence type="ECO:0008006" key="3">
    <source>
        <dbReference type="Google" id="ProtNLM"/>
    </source>
</evidence>
<gene>
    <name evidence="1" type="ORF">DRJ26_03570</name>
</gene>
<dbReference type="AlphaFoldDB" id="A0A497F1F3"/>
<dbReference type="Proteomes" id="UP000269499">
    <property type="component" value="Unassembled WGS sequence"/>
</dbReference>
<evidence type="ECO:0000313" key="2">
    <source>
        <dbReference type="Proteomes" id="UP000269499"/>
    </source>
</evidence>
<reference evidence="1 2" key="1">
    <citation type="submission" date="2018-06" db="EMBL/GenBank/DDBJ databases">
        <title>Extensive metabolic versatility and redundancy in microbially diverse, dynamic hydrothermal sediments.</title>
        <authorList>
            <person name="Dombrowski N."/>
            <person name="Teske A."/>
            <person name="Baker B.J."/>
        </authorList>
    </citation>
    <scope>NUCLEOTIDE SEQUENCE [LARGE SCALE GENOMIC DNA]</scope>
    <source>
        <strain evidence="1">B20_G2</strain>
    </source>
</reference>
<accession>A0A497F1F3</accession>
<name>A0A497F1F3_9CREN</name>
<organism evidence="1 2">
    <name type="scientific">Thermoproteota archaeon</name>
    <dbReference type="NCBI Taxonomy" id="2056631"/>
    <lineage>
        <taxon>Archaea</taxon>
        <taxon>Thermoproteota</taxon>
    </lineage>
</organism>
<dbReference type="EMBL" id="QMRA01000074">
    <property type="protein sequence ID" value="RLE53277.1"/>
    <property type="molecule type" value="Genomic_DNA"/>
</dbReference>
<comment type="caution">
    <text evidence="1">The sequence shown here is derived from an EMBL/GenBank/DDBJ whole genome shotgun (WGS) entry which is preliminary data.</text>
</comment>
<proteinExistence type="predicted"/>
<protein>
    <recommendedName>
        <fullName evidence="3">Late embryogenesis abundant protein LEA-2 subgroup domain-containing protein</fullName>
    </recommendedName>
</protein>
<sequence>MAYVVLALLLIYSFYIIYSTSVVALKVCMVTRLFKVEVRGAKILVKGNSTFLQINYKFYNPLDVELRVKSIQSTIYSGGTYVWTSTETYLEPLVVVSGSTFKTVVFEVPRSRLMLLSGDVSISTFILIEVMQPKTYSILLAFYFTNVSIIRYSY</sequence>